<dbReference type="GO" id="GO:0000014">
    <property type="term" value="F:single-stranded DNA endodeoxyribonuclease activity"/>
    <property type="evidence" value="ECO:0007669"/>
    <property type="project" value="TreeGrafter"/>
</dbReference>
<keyword evidence="3" id="KW-0540">Nuclease</keyword>
<dbReference type="Pfam" id="PF02732">
    <property type="entry name" value="ERCC4"/>
    <property type="match status" value="1"/>
</dbReference>
<dbReference type="GO" id="GO:0000110">
    <property type="term" value="C:nucleotide-excision repair factor 1 complex"/>
    <property type="evidence" value="ECO:0007669"/>
    <property type="project" value="TreeGrafter"/>
</dbReference>
<evidence type="ECO:0000256" key="9">
    <source>
        <dbReference type="ARBA" id="ARBA00023242"/>
    </source>
</evidence>
<keyword evidence="4" id="KW-0255">Endonuclease</keyword>
<comment type="similarity">
    <text evidence="2">Belongs to the XPF family.</text>
</comment>
<dbReference type="AlphaFoldDB" id="A0AAD6BW92"/>
<dbReference type="SUPFAM" id="SSF52980">
    <property type="entry name" value="Restriction endonuclease-like"/>
    <property type="match status" value="1"/>
</dbReference>
<dbReference type="GO" id="GO:0000736">
    <property type="term" value="P:double-strand break repair via single-strand annealing, removal of nonhomologous ends"/>
    <property type="evidence" value="ECO:0007669"/>
    <property type="project" value="TreeGrafter"/>
</dbReference>
<dbReference type="GO" id="GO:1901255">
    <property type="term" value="P:nucleotide-excision repair involved in interstrand cross-link repair"/>
    <property type="evidence" value="ECO:0007669"/>
    <property type="project" value="TreeGrafter"/>
</dbReference>
<evidence type="ECO:0000313" key="12">
    <source>
        <dbReference type="EMBL" id="KAJ5437837.1"/>
    </source>
</evidence>
<reference evidence="12" key="1">
    <citation type="submission" date="2022-12" db="EMBL/GenBank/DDBJ databases">
        <authorList>
            <person name="Petersen C."/>
        </authorList>
    </citation>
    <scope>NUCLEOTIDE SEQUENCE</scope>
    <source>
        <strain evidence="12">IBT 16125</strain>
    </source>
</reference>
<keyword evidence="9" id="KW-0539">Nucleus</keyword>
<comment type="subcellular location">
    <subcellularLocation>
        <location evidence="1">Nucleus</location>
    </subcellularLocation>
</comment>
<gene>
    <name evidence="12" type="ORF">N7458_008835</name>
</gene>
<feature type="compositionally biased region" description="Basic and acidic residues" evidence="10">
    <location>
        <begin position="26"/>
        <end position="39"/>
    </location>
</feature>
<evidence type="ECO:0000256" key="2">
    <source>
        <dbReference type="ARBA" id="ARBA00010015"/>
    </source>
</evidence>
<keyword evidence="7" id="KW-0238">DNA-binding</keyword>
<feature type="domain" description="ERCC4" evidence="11">
    <location>
        <begin position="787"/>
        <end position="867"/>
    </location>
</feature>
<feature type="compositionally biased region" description="Polar residues" evidence="10">
    <location>
        <begin position="9"/>
        <end position="21"/>
    </location>
</feature>
<dbReference type="RefSeq" id="XP_056761066.1">
    <property type="nucleotide sequence ID" value="XM_056912217.1"/>
</dbReference>
<evidence type="ECO:0000256" key="8">
    <source>
        <dbReference type="ARBA" id="ARBA00023204"/>
    </source>
</evidence>
<dbReference type="CDD" id="cd20078">
    <property type="entry name" value="XPF_nuclease_XPF_euk"/>
    <property type="match status" value="1"/>
</dbReference>
<name>A0AAD6BW92_9EURO</name>
<dbReference type="GO" id="GO:0003697">
    <property type="term" value="F:single-stranded DNA binding"/>
    <property type="evidence" value="ECO:0007669"/>
    <property type="project" value="InterPro"/>
</dbReference>
<dbReference type="InterPro" id="IPR006167">
    <property type="entry name" value="XPF"/>
</dbReference>
<keyword evidence="13" id="KW-1185">Reference proteome</keyword>
<dbReference type="InterPro" id="IPR047520">
    <property type="entry name" value="XPF_nuclease"/>
</dbReference>
<evidence type="ECO:0000256" key="4">
    <source>
        <dbReference type="ARBA" id="ARBA00022759"/>
    </source>
</evidence>
<keyword evidence="5" id="KW-0227">DNA damage</keyword>
<sequence length="1048" mass="117461">MPVIPDSSDFPSASKKGSTEPQAKPGEQREKASAMDHLSKGPQIPDGKRAAGYSAQYQQDIFTELRAEDELVILARGLGLLHLITNLLHFYDAAGNNLVLVVGADDRENEWIGEGRLGRLRDCESFDAHIGFKALAEHYATSKSPLARGLKVINTEKATVSTRERIYAEGGVLSVTSRILVVDLLSKLLDPEKVTGMIILHADKYIGLLTDRLCWIGDSHWNRVVATSLEAFITRIYRQSNKRGFLKAFSDSPEPFTTGFAPLANMLRNLFLRKASLWPRFHVSVAEALEGNRTAEVIELEVPMSAKMREIQNAVLECVEISIAELRKSNTGLDMEEWTLDSALHRNFDVSIRRQLDPIWHRVTFRTRQIVSDLTDLRGILHALLTYDAVSFMKYLDTIVSAHSPPPGSNKHNYSPWLFLDAAHVLFQTAKSRVYQGKMTDEMSRSWSSTNFSAELKPVLEPLPKWEVLAEVLEEIEQDAYLNPLNPTEDSNGTILIMCGDQRTCRQLREYVGTMHARVSHASNGNDENEEALDEEGSSAEVMMRRRLRDYLNWKRSLSNVNKNLSQPGEGAKPGESPRPGQQQGRPPPNKRRRVRGGGAVNSASGRVPDSSVQTQVELPAQVVSLLEEIQPTEVEEIQKEEIDVDDLEDMEDYFELYEMNDLVMIHPYDGDMDEHILEEVRPRYIIMYEPDAAFIRRVEVYRSSHVGRVVKVYFLSYEGSVEEQRYLSAVRREKDAFSKLIKEKGNMAVTLTHDKSAEDPQEQFLRTVNTRIAGGGRLAATAAPPRVVVDVREFRSALPSLLHGNNMIVIPCQLTVGDYILTPDICVERKSIRDLIASLRNGRLYNQAETMIQHYKTPLLLIEFDQNKSFTFDAFATISTGTTFLTDYGFSSSGQATSTSTSAHTNPSNPKSAQHLLVLLTLAFPRLKIIWSSSPYQTAEIFAELKKNAAEPDPLRAVQIGLDIDISGATGDVMAATGIEHRTFNLLPQDMLRAVPGVTPQALDRLILETENLHEVANMSVEQLDPLVGKEAARKIVAFFRKSVFDD</sequence>
<dbReference type="NCBIfam" id="TIGR00596">
    <property type="entry name" value="rad1"/>
    <property type="match status" value="1"/>
</dbReference>
<dbReference type="GO" id="GO:0000724">
    <property type="term" value="P:double-strand break repair via homologous recombination"/>
    <property type="evidence" value="ECO:0007669"/>
    <property type="project" value="TreeGrafter"/>
</dbReference>
<evidence type="ECO:0000256" key="1">
    <source>
        <dbReference type="ARBA" id="ARBA00004123"/>
    </source>
</evidence>
<evidence type="ECO:0000256" key="6">
    <source>
        <dbReference type="ARBA" id="ARBA00022801"/>
    </source>
</evidence>
<reference evidence="12" key="2">
    <citation type="journal article" date="2023" name="IMA Fungus">
        <title>Comparative genomic study of the Penicillium genus elucidates a diverse pangenome and 15 lateral gene transfer events.</title>
        <authorList>
            <person name="Petersen C."/>
            <person name="Sorensen T."/>
            <person name="Nielsen M.R."/>
            <person name="Sondergaard T.E."/>
            <person name="Sorensen J.L."/>
            <person name="Fitzpatrick D.A."/>
            <person name="Frisvad J.C."/>
            <person name="Nielsen K.L."/>
        </authorList>
    </citation>
    <scope>NUCLEOTIDE SEQUENCE</scope>
    <source>
        <strain evidence="12">IBT 16125</strain>
    </source>
</reference>
<dbReference type="InterPro" id="IPR010994">
    <property type="entry name" value="RuvA_2-like"/>
</dbReference>
<feature type="region of interest" description="Disordered" evidence="10">
    <location>
        <begin position="561"/>
        <end position="614"/>
    </location>
</feature>
<organism evidence="12 13">
    <name type="scientific">Penicillium daleae</name>
    <dbReference type="NCBI Taxonomy" id="63821"/>
    <lineage>
        <taxon>Eukaryota</taxon>
        <taxon>Fungi</taxon>
        <taxon>Dikarya</taxon>
        <taxon>Ascomycota</taxon>
        <taxon>Pezizomycotina</taxon>
        <taxon>Eurotiomycetes</taxon>
        <taxon>Eurotiomycetidae</taxon>
        <taxon>Eurotiales</taxon>
        <taxon>Aspergillaceae</taxon>
        <taxon>Penicillium</taxon>
    </lineage>
</organism>
<dbReference type="PANTHER" id="PTHR10150">
    <property type="entry name" value="DNA REPAIR ENDONUCLEASE XPF"/>
    <property type="match status" value="1"/>
</dbReference>
<dbReference type="Proteomes" id="UP001213681">
    <property type="component" value="Unassembled WGS sequence"/>
</dbReference>
<feature type="region of interest" description="Disordered" evidence="10">
    <location>
        <begin position="1"/>
        <end position="50"/>
    </location>
</feature>
<feature type="compositionally biased region" description="Low complexity" evidence="10">
    <location>
        <begin position="574"/>
        <end position="585"/>
    </location>
</feature>
<evidence type="ECO:0000256" key="3">
    <source>
        <dbReference type="ARBA" id="ARBA00022722"/>
    </source>
</evidence>
<proteinExistence type="inferred from homology"/>
<evidence type="ECO:0000259" key="11">
    <source>
        <dbReference type="SMART" id="SM00891"/>
    </source>
</evidence>
<dbReference type="PANTHER" id="PTHR10150:SF0">
    <property type="entry name" value="DNA REPAIR ENDONUCLEASE XPF"/>
    <property type="match status" value="1"/>
</dbReference>
<evidence type="ECO:0000313" key="13">
    <source>
        <dbReference type="Proteomes" id="UP001213681"/>
    </source>
</evidence>
<protein>
    <submittedName>
        <fullName evidence="12">DNA repair protein rad16</fullName>
    </submittedName>
</protein>
<dbReference type="Gene3D" id="3.40.50.10130">
    <property type="match status" value="1"/>
</dbReference>
<dbReference type="FunFam" id="1.10.150.20:FF:000063">
    <property type="entry name" value="DNA repair protein RAD1"/>
    <property type="match status" value="1"/>
</dbReference>
<comment type="caution">
    <text evidence="12">The sequence shown here is derived from an EMBL/GenBank/DDBJ whole genome shotgun (WGS) entry which is preliminary data.</text>
</comment>
<keyword evidence="6" id="KW-0378">Hydrolase</keyword>
<evidence type="ECO:0000256" key="5">
    <source>
        <dbReference type="ARBA" id="ARBA00022763"/>
    </source>
</evidence>
<feature type="compositionally biased region" description="Acidic residues" evidence="10">
    <location>
        <begin position="527"/>
        <end position="538"/>
    </location>
</feature>
<dbReference type="Gene3D" id="1.10.150.20">
    <property type="entry name" value="5' to 3' exonuclease, C-terminal subdomain"/>
    <property type="match status" value="1"/>
</dbReference>
<keyword evidence="8" id="KW-0234">DNA repair</keyword>
<dbReference type="EMBL" id="JAPVEA010000008">
    <property type="protein sequence ID" value="KAJ5437837.1"/>
    <property type="molecule type" value="Genomic_DNA"/>
</dbReference>
<dbReference type="GO" id="GO:0003684">
    <property type="term" value="F:damaged DNA binding"/>
    <property type="evidence" value="ECO:0007669"/>
    <property type="project" value="TreeGrafter"/>
</dbReference>
<dbReference type="InterPro" id="IPR011335">
    <property type="entry name" value="Restrct_endonuc-II-like"/>
</dbReference>
<dbReference type="FunFam" id="3.40.50.10130:FF:000002">
    <property type="entry name" value="DNA repair endonuclease XPF"/>
    <property type="match status" value="1"/>
</dbReference>
<dbReference type="GO" id="GO:0000712">
    <property type="term" value="P:resolution of meiotic recombination intermediates"/>
    <property type="evidence" value="ECO:0007669"/>
    <property type="project" value="TreeGrafter"/>
</dbReference>
<evidence type="ECO:0000256" key="7">
    <source>
        <dbReference type="ARBA" id="ARBA00023125"/>
    </source>
</evidence>
<dbReference type="GeneID" id="81602460"/>
<evidence type="ECO:0000256" key="10">
    <source>
        <dbReference type="SAM" id="MobiDB-lite"/>
    </source>
</evidence>
<dbReference type="SMART" id="SM00891">
    <property type="entry name" value="ERCC4"/>
    <property type="match status" value="1"/>
</dbReference>
<feature type="region of interest" description="Disordered" evidence="10">
    <location>
        <begin position="519"/>
        <end position="541"/>
    </location>
</feature>
<accession>A0AAD6BW92</accession>
<dbReference type="InterPro" id="IPR006166">
    <property type="entry name" value="ERCC4_domain"/>
</dbReference>
<dbReference type="SUPFAM" id="SSF47781">
    <property type="entry name" value="RuvA domain 2-like"/>
    <property type="match status" value="1"/>
</dbReference>